<feature type="compositionally biased region" description="Low complexity" evidence="1">
    <location>
        <begin position="267"/>
        <end position="299"/>
    </location>
</feature>
<evidence type="ECO:0000259" key="2">
    <source>
        <dbReference type="PROSITE" id="PS51724"/>
    </source>
</evidence>
<comment type="caution">
    <text evidence="3">The sequence shown here is derived from an EMBL/GenBank/DDBJ whole genome shotgun (WGS) entry which is preliminary data.</text>
</comment>
<dbReference type="Pfam" id="PF08238">
    <property type="entry name" value="Sel1"/>
    <property type="match status" value="2"/>
</dbReference>
<dbReference type="InterPro" id="IPR006597">
    <property type="entry name" value="Sel1-like"/>
</dbReference>
<dbReference type="SUPFAM" id="SSF81901">
    <property type="entry name" value="HCP-like"/>
    <property type="match status" value="1"/>
</dbReference>
<dbReference type="Gene3D" id="1.25.40.10">
    <property type="entry name" value="Tetratricopeptide repeat domain"/>
    <property type="match status" value="1"/>
</dbReference>
<gene>
    <name evidence="3" type="ORF">GRI43_08045</name>
</gene>
<dbReference type="InterPro" id="IPR036680">
    <property type="entry name" value="SPOR-like_sf"/>
</dbReference>
<dbReference type="OrthoDB" id="112232at2"/>
<dbReference type="Proteomes" id="UP000471435">
    <property type="component" value="Unassembled WGS sequence"/>
</dbReference>
<reference evidence="3 4" key="1">
    <citation type="submission" date="2019-12" db="EMBL/GenBank/DDBJ databases">
        <title>Genomic-based taxomic classification of the family Erythrobacteraceae.</title>
        <authorList>
            <person name="Xu L."/>
        </authorList>
    </citation>
    <scope>NUCLEOTIDE SEQUENCE [LARGE SCALE GENOMIC DNA]</scope>
    <source>
        <strain evidence="3 4">SW-109</strain>
    </source>
</reference>
<dbReference type="EMBL" id="WTYP01000001">
    <property type="protein sequence ID" value="MXP47341.1"/>
    <property type="molecule type" value="Genomic_DNA"/>
</dbReference>
<dbReference type="InterPro" id="IPR052748">
    <property type="entry name" value="ISR_Activator"/>
</dbReference>
<feature type="region of interest" description="Disordered" evidence="1">
    <location>
        <begin position="196"/>
        <end position="217"/>
    </location>
</feature>
<dbReference type="SMART" id="SM00671">
    <property type="entry name" value="SEL1"/>
    <property type="match status" value="2"/>
</dbReference>
<dbReference type="SUPFAM" id="SSF110997">
    <property type="entry name" value="Sporulation related repeat"/>
    <property type="match status" value="1"/>
</dbReference>
<organism evidence="3 4">
    <name type="scientific">Pontixanthobacter luteolus</name>
    <dbReference type="NCBI Taxonomy" id="295089"/>
    <lineage>
        <taxon>Bacteria</taxon>
        <taxon>Pseudomonadati</taxon>
        <taxon>Pseudomonadota</taxon>
        <taxon>Alphaproteobacteria</taxon>
        <taxon>Sphingomonadales</taxon>
        <taxon>Erythrobacteraceae</taxon>
        <taxon>Pontixanthobacter</taxon>
    </lineage>
</organism>
<dbReference type="Pfam" id="PF05036">
    <property type="entry name" value="SPOR"/>
    <property type="match status" value="1"/>
</dbReference>
<dbReference type="AlphaFoldDB" id="A0A6I4V248"/>
<dbReference type="PANTHER" id="PTHR45011">
    <property type="entry name" value="DAP3-BINDING CELL DEATH ENHANCER 1"/>
    <property type="match status" value="1"/>
</dbReference>
<evidence type="ECO:0000313" key="4">
    <source>
        <dbReference type="Proteomes" id="UP000471435"/>
    </source>
</evidence>
<evidence type="ECO:0000256" key="1">
    <source>
        <dbReference type="SAM" id="MobiDB-lite"/>
    </source>
</evidence>
<dbReference type="InterPro" id="IPR007730">
    <property type="entry name" value="SPOR-like_dom"/>
</dbReference>
<keyword evidence="4" id="KW-1185">Reference proteome</keyword>
<name>A0A6I4V248_9SPHN</name>
<dbReference type="Gene3D" id="3.30.70.1070">
    <property type="entry name" value="Sporulation related repeat"/>
    <property type="match status" value="1"/>
</dbReference>
<dbReference type="PANTHER" id="PTHR45011:SF1">
    <property type="entry name" value="DAP3-BINDING CELL DEATH ENHANCER 1"/>
    <property type="match status" value="1"/>
</dbReference>
<feature type="region of interest" description="Disordered" evidence="1">
    <location>
        <begin position="243"/>
        <end position="301"/>
    </location>
</feature>
<dbReference type="PROSITE" id="PS51724">
    <property type="entry name" value="SPOR"/>
    <property type="match status" value="1"/>
</dbReference>
<sequence>MLAAPATAELNAGYEAWHKGDYTRAVAEWRDLAAAGNADAQYNMAQAYRQGKGVKKNEKQAEILLAKAAAQGHIKATDNYGLLLFQSGRREEAMPYVTAASQRGNPWAQYLIGISHFNGDLLEKDWVKAYALMTLSNSANYEHAKAALAQMDDFIPLDQRQQAQLLAQKLKRDADAKFASQKAAEDLSIAAANPAAGRPANGNVAVSGQPLPSSANRIPRPVQAVTLPPSVAAAQAAVAEASRVTGTESPANAGADFTPSTSRNPVRAARAPATQAQPPSAPASAAPRPKPAQQAAPSADGPWRVQLGAFGVRGNADKLWSRLSANAALSGKRKLIVPAGNLVRLQAGGFATQSQAQAACNTLKRSGQNCLVTR</sequence>
<dbReference type="GO" id="GO:0042834">
    <property type="term" value="F:peptidoglycan binding"/>
    <property type="evidence" value="ECO:0007669"/>
    <property type="project" value="InterPro"/>
</dbReference>
<dbReference type="InterPro" id="IPR011990">
    <property type="entry name" value="TPR-like_helical_dom_sf"/>
</dbReference>
<protein>
    <submittedName>
        <fullName evidence="3">Sporulation protein</fullName>
    </submittedName>
</protein>
<feature type="domain" description="SPOR" evidence="2">
    <location>
        <begin position="297"/>
        <end position="374"/>
    </location>
</feature>
<accession>A0A6I4V248</accession>
<evidence type="ECO:0000313" key="3">
    <source>
        <dbReference type="EMBL" id="MXP47341.1"/>
    </source>
</evidence>
<feature type="compositionally biased region" description="Low complexity" evidence="1">
    <location>
        <begin position="196"/>
        <end position="206"/>
    </location>
</feature>
<proteinExistence type="predicted"/>